<dbReference type="SMART" id="SM00382">
    <property type="entry name" value="AAA"/>
    <property type="match status" value="3"/>
</dbReference>
<feature type="compositionally biased region" description="Gly residues" evidence="1">
    <location>
        <begin position="1489"/>
        <end position="1507"/>
    </location>
</feature>
<dbReference type="InterPro" id="IPR036465">
    <property type="entry name" value="vWFA_dom_sf"/>
</dbReference>
<dbReference type="InterPro" id="IPR003593">
    <property type="entry name" value="AAA+_ATPase"/>
</dbReference>
<dbReference type="Proteomes" id="UP000011014">
    <property type="component" value="Unassembled WGS sequence"/>
</dbReference>
<dbReference type="Gene3D" id="3.40.50.300">
    <property type="entry name" value="P-loop containing nucleotide triphosphate hydrolases"/>
    <property type="match status" value="3"/>
</dbReference>
<reference evidence="3" key="1">
    <citation type="journal article" date="2010" name="Science">
        <title>Plasticity of animal genome architecture unmasked by rapid evolution of a pelagic tunicate.</title>
        <authorList>
            <person name="Denoeud F."/>
            <person name="Henriet S."/>
            <person name="Mungpakdee S."/>
            <person name="Aury J.M."/>
            <person name="Da Silva C."/>
            <person name="Brinkmann H."/>
            <person name="Mikhaleva J."/>
            <person name="Olsen L.C."/>
            <person name="Jubin C."/>
            <person name="Canestro C."/>
            <person name="Bouquet J.M."/>
            <person name="Danks G."/>
            <person name="Poulain J."/>
            <person name="Campsteijn C."/>
            <person name="Adamski M."/>
            <person name="Cross I."/>
            <person name="Yadetie F."/>
            <person name="Muffato M."/>
            <person name="Louis A."/>
            <person name="Butcher S."/>
            <person name="Tsagkogeorga G."/>
            <person name="Konrad A."/>
            <person name="Singh S."/>
            <person name="Jensen M.F."/>
            <person name="Cong E.H."/>
            <person name="Eikeseth-Otteraa H."/>
            <person name="Noel B."/>
            <person name="Anthouard V."/>
            <person name="Porcel B.M."/>
            <person name="Kachouri-Lafond R."/>
            <person name="Nishino A."/>
            <person name="Ugolini M."/>
            <person name="Chourrout P."/>
            <person name="Nishida H."/>
            <person name="Aasland R."/>
            <person name="Huzurbazar S."/>
            <person name="Westhof E."/>
            <person name="Delsuc F."/>
            <person name="Lehrach H."/>
            <person name="Reinhardt R."/>
            <person name="Weissenbach J."/>
            <person name="Roy S.W."/>
            <person name="Artiguenave F."/>
            <person name="Postlethwait J.H."/>
            <person name="Manak J.R."/>
            <person name="Thompson E.M."/>
            <person name="Jaillon O."/>
            <person name="Du Pasquier L."/>
            <person name="Boudinot P."/>
            <person name="Liberles D.A."/>
            <person name="Volff J.N."/>
            <person name="Philippe H."/>
            <person name="Lenhard B."/>
            <person name="Roest Crollius H."/>
            <person name="Wincker P."/>
            <person name="Chourrout D."/>
        </authorList>
    </citation>
    <scope>NUCLEOTIDE SEQUENCE [LARGE SCALE GENOMIC DNA]</scope>
</reference>
<proteinExistence type="predicted"/>
<dbReference type="FunFam" id="3.40.50.300:FF:000587">
    <property type="entry name" value="von Willebrand factor A domain containing 8"/>
    <property type="match status" value="1"/>
</dbReference>
<dbReference type="GO" id="GO:0005737">
    <property type="term" value="C:cytoplasm"/>
    <property type="evidence" value="ECO:0007669"/>
    <property type="project" value="TreeGrafter"/>
</dbReference>
<dbReference type="PANTHER" id="PTHR21610">
    <property type="entry name" value="VON WILLEBRAND FACTOR A DOMAIN-CONTAINING PROTEIN 8"/>
    <property type="match status" value="1"/>
</dbReference>
<organism evidence="3">
    <name type="scientific">Oikopleura dioica</name>
    <name type="common">Tunicate</name>
    <dbReference type="NCBI Taxonomy" id="34765"/>
    <lineage>
        <taxon>Eukaryota</taxon>
        <taxon>Metazoa</taxon>
        <taxon>Chordata</taxon>
        <taxon>Tunicata</taxon>
        <taxon>Appendicularia</taxon>
        <taxon>Copelata</taxon>
        <taxon>Oikopleuridae</taxon>
        <taxon>Oikopleura</taxon>
    </lineage>
</organism>
<dbReference type="PANTHER" id="PTHR21610:SF9">
    <property type="entry name" value="VON WILLEBRAND FACTOR A DOMAIN-CONTAINING PROTEIN 8"/>
    <property type="match status" value="1"/>
</dbReference>
<dbReference type="SUPFAM" id="SSF52540">
    <property type="entry name" value="P-loop containing nucleoside triphosphate hydrolases"/>
    <property type="match status" value="3"/>
</dbReference>
<accession>E4Y7G7</accession>
<evidence type="ECO:0000256" key="1">
    <source>
        <dbReference type="SAM" id="MobiDB-lite"/>
    </source>
</evidence>
<dbReference type="InterPro" id="IPR011704">
    <property type="entry name" value="ATPase_dyneun-rel_AAA"/>
</dbReference>
<feature type="compositionally biased region" description="Basic and acidic residues" evidence="1">
    <location>
        <begin position="1466"/>
        <end position="1483"/>
    </location>
</feature>
<gene>
    <name evidence="3" type="ORF">GSOID_T00025478001</name>
</gene>
<protein>
    <recommendedName>
        <fullName evidence="2">VWFA domain-containing protein</fullName>
    </recommendedName>
</protein>
<evidence type="ECO:0000313" key="3">
    <source>
        <dbReference type="EMBL" id="CBY31567.1"/>
    </source>
</evidence>
<dbReference type="InterPro" id="IPR002035">
    <property type="entry name" value="VWF_A"/>
</dbReference>
<dbReference type="SUPFAM" id="SSF53300">
    <property type="entry name" value="vWA-like"/>
    <property type="match status" value="1"/>
</dbReference>
<dbReference type="Pfam" id="PF07728">
    <property type="entry name" value="AAA_5"/>
    <property type="match status" value="3"/>
</dbReference>
<sequence>MLRLSRNGRNWKRSLVKAKRIGDVSPLVKADAKNSELIPRGFARLLDHSSDSLRHIQWLWKKDILGQDSFLIGPPGPRKRWLALASAELSNREVEYLSLSRDTTETDIKQRREITSGNAVYKDAAAIRAAVNGRILILDGIERCERNVLPVLNNLLENREVQLEDGRFLMAPSRWDHLVKTGTPEQMLEAGLIRVDEYFRVIALGLPVPMFKGAPLDPPLRSRFQARQIEHSKYHDVQNITPASKKESLNKLLDVGYAINSPEARKLGAGVFPVDMVSRLSPLINEAHTAFSLFDRLYPYESGMLTDSSVKSVSGLLASDKLDLPRERHQLSIQNMTFADDNAIINVSGKTGIMSKAEDSFSLPSTALSSGVENPDRIFHPTGGRQHQLVEILASLSVGDVALIGNRGVGKQTLANEAARILGQKTEPVLLYQDMSARDLLQQRVTDEKGDTIWRYSPLVNAALEGRIAIIDGLDRLFPGTLALLNQLTQDREISLHDGTRLVSAGTFAEMLSEQKISPAELNAKGIIEIHPAFKIIALAEPPTSKSQWLTSEIVPGFLWHQVSPFPQNDETSLLVQSLGIEQSVAADMTRFAHSLRNSTDPALRSIAQSFSTKQLIRVARRVSEYPSLNVREELQRAALTNFLPLSTQEALDRQMNAFPAPSSAIKSTQITSTPENLTIGSVSCAITPAKEPTKVPSPLFYHNDAVLEALLSDWILGEHILLVGNQGVGKNKLADRFLELLQREREYIQLHRDTTIQQLTASPALKDGKLVYEDSPLVKACLNGHVLVIDEADKAPTHVTAILRSLLECGHIRLPDGRVISKDDDADIKLHPDFRILALANRPGFPFLGNDFFGACGDSFSCFAINNPSMESEKKMLRSYAPDVDEHILDRLVATFGELRSLADRGQTQYPYSTREAVAIVKHFQQYPEDGLQTACQNVFDFDIYNEEASKQVLEVLMRHGIPINARNDDIRLAAELRLSDPPKSQGHWKKSKISSSFFSLIFPVSKSETLNVEEANVPFKSWPKAKDHSERRNFFSEQRRSYQLPEYGQSQKPASVAISTDNIISVAVQGPIGVFSHTKPDGIIYFDLWDAFQSGRYGFQPKLNICALPNNEFLVQESVTNQMMVLRPEGESSYRLSPSSWDVNLQRPFVVKRVCRFTSQPSSTFSNITKFGYSRGEAMPGGVNDPRPDKMMKGFQICSPYSETDGLVWFFSPNNPFIHQLTFVEDERPTMKRIDLGILPMSAQAFDKNTLLIESVEGEHWLVDLESGHMKFVENGAPLTISPFSSEQADDQAPQPAKRGFVSNWSSPGWLVGAPSSNKFEELQYERPEDIAGGTMSKPHWISPTMCAQLVPPKRVPGHIFTEENPRPLGAGAFIEVTDLNDKKISYIPVPEVDHDRWWAAARKEDFAIGASASNGTLVTVDGIGNVREFDSCRENLASAMVQWKNMVGQGEGDARLEYERHSGLDTDKPKHGKEDPKNEPHVGGNTWAGGTGGRDTAGLGGKGGPYRLDKGHDVHQLSDEEKADVPEHVRRAAREQADAALRDRLKEINMSKHDHEAYQQFREPIRNDITNMRALFEGLQAKTKEREWLNNQTDGELDDNKLVEGLVGEKLIYRRRREPDNNDQGFDNQKPKRLTILADCSASMYRFNGNDQRLTRQLESLCMVMEGLDSEAARNKVKWDIVGHSGDHRYIPLSLVENMPRTDKERLKVLQECASHPQFCFPGDNTIEATREQIRRLAADDEADERFLILLTDANLERYGIPIKYLRDALDLDQSVNTCVICIGSLGDQAERMKNGLPAGRSYIVKEPNEIPAILRTFFQSTLLKL</sequence>
<dbReference type="PROSITE" id="PS50234">
    <property type="entry name" value="VWFA"/>
    <property type="match status" value="1"/>
</dbReference>
<dbReference type="InterPro" id="IPR039891">
    <property type="entry name" value="VWA8"/>
</dbReference>
<feature type="domain" description="VWFA" evidence="2">
    <location>
        <begin position="1636"/>
        <end position="1826"/>
    </location>
</feature>
<dbReference type="GO" id="GO:0016887">
    <property type="term" value="F:ATP hydrolysis activity"/>
    <property type="evidence" value="ECO:0007669"/>
    <property type="project" value="InterPro"/>
</dbReference>
<dbReference type="InterPro" id="IPR027417">
    <property type="entry name" value="P-loop_NTPase"/>
</dbReference>
<feature type="region of interest" description="Disordered" evidence="1">
    <location>
        <begin position="1466"/>
        <end position="1507"/>
    </location>
</feature>
<dbReference type="EMBL" id="FN654308">
    <property type="protein sequence ID" value="CBY31567.1"/>
    <property type="molecule type" value="Genomic_DNA"/>
</dbReference>
<evidence type="ECO:0000259" key="2">
    <source>
        <dbReference type="PROSITE" id="PS50234"/>
    </source>
</evidence>
<dbReference type="GO" id="GO:0005524">
    <property type="term" value="F:ATP binding"/>
    <property type="evidence" value="ECO:0007669"/>
    <property type="project" value="InterPro"/>
</dbReference>
<name>E4Y7G7_OIKDI</name>